<feature type="transmembrane region" description="Helical" evidence="1">
    <location>
        <begin position="36"/>
        <end position="60"/>
    </location>
</feature>
<keyword evidence="1" id="KW-0812">Transmembrane</keyword>
<protein>
    <recommendedName>
        <fullName evidence="4">G protein-coupled receptor</fullName>
    </recommendedName>
</protein>
<evidence type="ECO:0000313" key="3">
    <source>
        <dbReference type="Proteomes" id="UP001328107"/>
    </source>
</evidence>
<dbReference type="Proteomes" id="UP001328107">
    <property type="component" value="Unassembled WGS sequence"/>
</dbReference>
<accession>A0AAN5CEL7</accession>
<dbReference type="EMBL" id="BTRK01000002">
    <property type="protein sequence ID" value="GMR38931.1"/>
    <property type="molecule type" value="Genomic_DNA"/>
</dbReference>
<evidence type="ECO:0008006" key="4">
    <source>
        <dbReference type="Google" id="ProtNLM"/>
    </source>
</evidence>
<reference evidence="3" key="1">
    <citation type="submission" date="2022-10" db="EMBL/GenBank/DDBJ databases">
        <title>Genome assembly of Pristionchus species.</title>
        <authorList>
            <person name="Yoshida K."/>
            <person name="Sommer R.J."/>
        </authorList>
    </citation>
    <scope>NUCLEOTIDE SEQUENCE [LARGE SCALE GENOMIC DNA]</scope>
    <source>
        <strain evidence="3">RS5460</strain>
    </source>
</reference>
<evidence type="ECO:0000313" key="2">
    <source>
        <dbReference type="EMBL" id="GMR38931.1"/>
    </source>
</evidence>
<keyword evidence="3" id="KW-1185">Reference proteome</keyword>
<sequence>MFMYFRRRKVVMELAKILSTLSPKSRLLQEGLIKSITVHAILATSGIWPCLIFLSGQFVIVHEVNFLDSCFFVNVFTHSMVLQLQSAIHW</sequence>
<organism evidence="2 3">
    <name type="scientific">Pristionchus mayeri</name>
    <dbReference type="NCBI Taxonomy" id="1317129"/>
    <lineage>
        <taxon>Eukaryota</taxon>
        <taxon>Metazoa</taxon>
        <taxon>Ecdysozoa</taxon>
        <taxon>Nematoda</taxon>
        <taxon>Chromadorea</taxon>
        <taxon>Rhabditida</taxon>
        <taxon>Rhabditina</taxon>
        <taxon>Diplogasteromorpha</taxon>
        <taxon>Diplogasteroidea</taxon>
        <taxon>Neodiplogasteridae</taxon>
        <taxon>Pristionchus</taxon>
    </lineage>
</organism>
<comment type="caution">
    <text evidence="2">The sequence shown here is derived from an EMBL/GenBank/DDBJ whole genome shotgun (WGS) entry which is preliminary data.</text>
</comment>
<keyword evidence="1" id="KW-1133">Transmembrane helix</keyword>
<gene>
    <name evidence="2" type="ORF">PMAYCL1PPCAC_09126</name>
</gene>
<name>A0AAN5CEL7_9BILA</name>
<evidence type="ECO:0000256" key="1">
    <source>
        <dbReference type="SAM" id="Phobius"/>
    </source>
</evidence>
<keyword evidence="1" id="KW-0472">Membrane</keyword>
<dbReference type="AlphaFoldDB" id="A0AAN5CEL7"/>
<proteinExistence type="predicted"/>